<keyword evidence="3 6" id="KW-0547">Nucleotide-binding</keyword>
<organism evidence="9 10">
    <name type="scientific">Nesidiocoris tenuis</name>
    <dbReference type="NCBI Taxonomy" id="355587"/>
    <lineage>
        <taxon>Eukaryota</taxon>
        <taxon>Metazoa</taxon>
        <taxon>Ecdysozoa</taxon>
        <taxon>Arthropoda</taxon>
        <taxon>Hexapoda</taxon>
        <taxon>Insecta</taxon>
        <taxon>Pterygota</taxon>
        <taxon>Neoptera</taxon>
        <taxon>Paraneoptera</taxon>
        <taxon>Hemiptera</taxon>
        <taxon>Heteroptera</taxon>
        <taxon>Panheteroptera</taxon>
        <taxon>Cimicomorpha</taxon>
        <taxon>Miridae</taxon>
        <taxon>Dicyphina</taxon>
        <taxon>Nesidiocoris</taxon>
    </lineage>
</organism>
<proteinExistence type="predicted"/>
<feature type="region of interest" description="Disordered" evidence="7">
    <location>
        <begin position="1"/>
        <end position="74"/>
    </location>
</feature>
<evidence type="ECO:0000256" key="4">
    <source>
        <dbReference type="ARBA" id="ARBA00022777"/>
    </source>
</evidence>
<feature type="compositionally biased region" description="Basic residues" evidence="7">
    <location>
        <begin position="14"/>
        <end position="23"/>
    </location>
</feature>
<dbReference type="InterPro" id="IPR017441">
    <property type="entry name" value="Protein_kinase_ATP_BS"/>
</dbReference>
<keyword evidence="2" id="KW-0808">Transferase</keyword>
<feature type="region of interest" description="Disordered" evidence="7">
    <location>
        <begin position="532"/>
        <end position="556"/>
    </location>
</feature>
<dbReference type="SUPFAM" id="SSF56112">
    <property type="entry name" value="Protein kinase-like (PK-like)"/>
    <property type="match status" value="1"/>
</dbReference>
<dbReference type="Pfam" id="PF00069">
    <property type="entry name" value="Pkinase"/>
    <property type="match status" value="1"/>
</dbReference>
<evidence type="ECO:0000256" key="6">
    <source>
        <dbReference type="PROSITE-ProRule" id="PRU10141"/>
    </source>
</evidence>
<accession>A0ABN7AP76</accession>
<feature type="compositionally biased region" description="Polar residues" evidence="7">
    <location>
        <begin position="54"/>
        <end position="63"/>
    </location>
</feature>
<evidence type="ECO:0000259" key="8">
    <source>
        <dbReference type="PROSITE" id="PS50011"/>
    </source>
</evidence>
<evidence type="ECO:0000256" key="2">
    <source>
        <dbReference type="ARBA" id="ARBA00022679"/>
    </source>
</evidence>
<dbReference type="InterPro" id="IPR008271">
    <property type="entry name" value="Ser/Thr_kinase_AS"/>
</dbReference>
<keyword evidence="10" id="KW-1185">Reference proteome</keyword>
<dbReference type="PROSITE" id="PS50011">
    <property type="entry name" value="PROTEIN_KINASE_DOM"/>
    <property type="match status" value="1"/>
</dbReference>
<evidence type="ECO:0000256" key="3">
    <source>
        <dbReference type="ARBA" id="ARBA00022741"/>
    </source>
</evidence>
<gene>
    <name evidence="9" type="ORF">NTJ_06834</name>
</gene>
<evidence type="ECO:0000313" key="9">
    <source>
        <dbReference type="EMBL" id="BES94025.1"/>
    </source>
</evidence>
<evidence type="ECO:0000256" key="1">
    <source>
        <dbReference type="ARBA" id="ARBA00022527"/>
    </source>
</evidence>
<protein>
    <submittedName>
        <fullName evidence="9">Protein tyrosine kinase</fullName>
    </submittedName>
</protein>
<dbReference type="InterPro" id="IPR027084">
    <property type="entry name" value="Mps1_cat"/>
</dbReference>
<reference evidence="9 10" key="1">
    <citation type="submission" date="2023-09" db="EMBL/GenBank/DDBJ databases">
        <title>Nesidiocoris tenuis whole genome shotgun sequence.</title>
        <authorList>
            <person name="Shibata T."/>
            <person name="Shimoda M."/>
            <person name="Kobayashi T."/>
            <person name="Uehara T."/>
        </authorList>
    </citation>
    <scope>NUCLEOTIDE SEQUENCE [LARGE SCALE GENOMIC DNA]</scope>
    <source>
        <strain evidence="9 10">Japan</strain>
    </source>
</reference>
<dbReference type="PANTHER" id="PTHR22974:SF21">
    <property type="entry name" value="DUAL SPECIFICITY PROTEIN KINASE TTK"/>
    <property type="match status" value="1"/>
</dbReference>
<keyword evidence="1" id="KW-0723">Serine/threonine-protein kinase</keyword>
<feature type="region of interest" description="Disordered" evidence="7">
    <location>
        <begin position="271"/>
        <end position="295"/>
    </location>
</feature>
<dbReference type="CDD" id="cd14131">
    <property type="entry name" value="PKc_Mps1"/>
    <property type="match status" value="1"/>
</dbReference>
<keyword evidence="5 6" id="KW-0067">ATP-binding</keyword>
<sequence length="966" mass="106891">MSSTHVHFNPAVKPRSRLGRRRLPQSSDDRRESSRTPMQPPIGGVPSRDDSGIFTGNDTTPSSRLRPFVGGDTFWKNGRHQAELRQQGDESSSPSSNLVAQIENESQFGKFAHPSTPFRLFKNEPLKEITDVVNNVVVSGDTNDDERSQTLASTQPSLDMKEASKLSLQKQLNSSFCNDSLPVMNINESLSHSTIGNKTSNDTFKSDDTSFLTAHDIQRPDFLTNRTFYDPEFLKTPGRNLAEIRIDESPFNPLEGFPDQSNVYALEHSQTPLQTQADQPSEETDGNAISPRISDLNGHPLAPEIIFANDAPVLSEFSVLKNNTNRFGRLSCSKQLPFDEDPKPPEADNMDTCPLELSALDKKGELPGKVESCDSQHKKFLDNTPNVSFSQASHISLPRSNGFSSRFSQTPAARIGAADSTWSNRSTDTFPLKSLNLNSFAKKPDVTYPSKLTSAKQSSMRDKDIFVMSVTEDLYEAQFSNIVDQTPKSATNVCNQSMNSSNSWVSGKSGFTNSSKAVHSIVSSQEGTLELMDDSSSHTTSDYTVKAAPAKPPTNNLYPNSQDLKHCLPPPTNRVGALPHRPLGAETSSNYNDDVKSVIVRPARPVQNHSRHSAPAPQFEAQLPHHPTAQPNLMANPGGTDCNNTSIPSVLKPQPQNVIRIKGVPYTVLSLLGKGGSSQVYQALGPQSSKLMAIKCVNLSQAEEAMAADYLNEIELLSKLQGCPCVIKMFDSEYDPKTQMLYVILEKGDTDFSKLVKNISETKQISMPMIIYYWSEMLNAVHEIHKRDIIHSDLKPANFLLVEGRLKLIDFGIASSIQGDTTSVMKEVPAGTYNYMSPESITGPKITRKSDVWSLGCILFNLLYGRTPFGHLNHRWQKLHAIVDPNHKVSFPKMSVHAPPSLRLALRWCLNKDPTARPTVEDLVKLSELSPHVDSPLGKEIDNMMVTYYKRVIPDLKALKEDDNKE</sequence>
<dbReference type="PANTHER" id="PTHR22974">
    <property type="entry name" value="MIXED LINEAGE PROTEIN KINASE"/>
    <property type="match status" value="1"/>
</dbReference>
<dbReference type="Gene3D" id="3.30.200.20">
    <property type="entry name" value="Phosphorylase Kinase, domain 1"/>
    <property type="match status" value="1"/>
</dbReference>
<feature type="domain" description="Protein kinase" evidence="8">
    <location>
        <begin position="666"/>
        <end position="933"/>
    </location>
</feature>
<dbReference type="InterPro" id="IPR011009">
    <property type="entry name" value="Kinase-like_dom_sf"/>
</dbReference>
<keyword evidence="4 9" id="KW-0418">Kinase</keyword>
<evidence type="ECO:0000313" key="10">
    <source>
        <dbReference type="Proteomes" id="UP001307889"/>
    </source>
</evidence>
<name>A0ABN7AP76_9HEMI</name>
<evidence type="ECO:0000256" key="5">
    <source>
        <dbReference type="ARBA" id="ARBA00022840"/>
    </source>
</evidence>
<dbReference type="Gene3D" id="1.10.510.10">
    <property type="entry name" value="Transferase(Phosphotransferase) domain 1"/>
    <property type="match status" value="1"/>
</dbReference>
<dbReference type="Proteomes" id="UP001307889">
    <property type="component" value="Chromosome 4"/>
</dbReference>
<dbReference type="SMART" id="SM00220">
    <property type="entry name" value="S_TKc"/>
    <property type="match status" value="1"/>
</dbReference>
<dbReference type="PROSITE" id="PS00107">
    <property type="entry name" value="PROTEIN_KINASE_ATP"/>
    <property type="match status" value="1"/>
</dbReference>
<dbReference type="GO" id="GO:0016301">
    <property type="term" value="F:kinase activity"/>
    <property type="evidence" value="ECO:0007669"/>
    <property type="project" value="UniProtKB-KW"/>
</dbReference>
<feature type="binding site" evidence="6">
    <location>
        <position position="695"/>
    </location>
    <ligand>
        <name>ATP</name>
        <dbReference type="ChEBI" id="CHEBI:30616"/>
    </ligand>
</feature>
<dbReference type="InterPro" id="IPR000719">
    <property type="entry name" value="Prot_kinase_dom"/>
</dbReference>
<dbReference type="EMBL" id="AP028912">
    <property type="protein sequence ID" value="BES94025.1"/>
    <property type="molecule type" value="Genomic_DNA"/>
</dbReference>
<evidence type="ECO:0000256" key="7">
    <source>
        <dbReference type="SAM" id="MobiDB-lite"/>
    </source>
</evidence>
<dbReference type="PROSITE" id="PS00108">
    <property type="entry name" value="PROTEIN_KINASE_ST"/>
    <property type="match status" value="1"/>
</dbReference>